<dbReference type="InterPro" id="IPR016036">
    <property type="entry name" value="Malonyl_transacylase_ACP-bd"/>
</dbReference>
<dbReference type="SUPFAM" id="SSF55048">
    <property type="entry name" value="Probable ACP-binding domain of malonyl-CoA ACP transacylase"/>
    <property type="match status" value="1"/>
</dbReference>
<evidence type="ECO:0000256" key="3">
    <source>
        <dbReference type="ARBA" id="ARBA00022450"/>
    </source>
</evidence>
<dbReference type="SUPFAM" id="SSF47336">
    <property type="entry name" value="ACP-like"/>
    <property type="match status" value="2"/>
</dbReference>
<dbReference type="InterPro" id="IPR032821">
    <property type="entry name" value="PKS_assoc"/>
</dbReference>
<comment type="similarity">
    <text evidence="6">In the C-terminal section; belongs to the NRP synthetase family.</text>
</comment>
<dbReference type="Gene3D" id="3.40.366.10">
    <property type="entry name" value="Malonyl-Coenzyme A Acyl Carrier Protein, domain 2"/>
    <property type="match status" value="1"/>
</dbReference>
<dbReference type="Pfam" id="PF00550">
    <property type="entry name" value="PP-binding"/>
    <property type="match status" value="2"/>
</dbReference>
<dbReference type="Pfam" id="PF08659">
    <property type="entry name" value="KR"/>
    <property type="match status" value="1"/>
</dbReference>
<dbReference type="InterPro" id="IPR000873">
    <property type="entry name" value="AMP-dep_synth/lig_dom"/>
</dbReference>
<dbReference type="PANTHER" id="PTHR43775:SF51">
    <property type="entry name" value="INACTIVE PHENOLPHTHIOCEROL SYNTHESIS POLYKETIDE SYNTHASE TYPE I PKS1-RELATED"/>
    <property type="match status" value="1"/>
</dbReference>
<dbReference type="InterPro" id="IPR029058">
    <property type="entry name" value="AB_hydrolase_fold"/>
</dbReference>
<dbReference type="InterPro" id="IPR036736">
    <property type="entry name" value="ACP-like_sf"/>
</dbReference>
<dbReference type="Gene3D" id="3.30.70.250">
    <property type="entry name" value="Malonyl-CoA ACP transacylase, ACP-binding"/>
    <property type="match status" value="1"/>
</dbReference>
<dbReference type="NCBIfam" id="TIGR01733">
    <property type="entry name" value="AA-adenyl-dom"/>
    <property type="match status" value="1"/>
</dbReference>
<dbReference type="CDD" id="cd00833">
    <property type="entry name" value="PKS"/>
    <property type="match status" value="1"/>
</dbReference>
<dbReference type="CDD" id="cd08953">
    <property type="entry name" value="KR_2_SDR_x"/>
    <property type="match status" value="1"/>
</dbReference>
<dbReference type="Pfam" id="PF00668">
    <property type="entry name" value="Condensation"/>
    <property type="match status" value="2"/>
</dbReference>
<evidence type="ECO:0000313" key="9">
    <source>
        <dbReference type="EMBL" id="GAA0856499.1"/>
    </source>
</evidence>
<dbReference type="InterPro" id="IPR057326">
    <property type="entry name" value="KR_dom"/>
</dbReference>
<dbReference type="InterPro" id="IPR013968">
    <property type="entry name" value="PKS_KR"/>
</dbReference>
<dbReference type="SUPFAM" id="SSF52777">
    <property type="entry name" value="CoA-dependent acyltransferases"/>
    <property type="match status" value="4"/>
</dbReference>
<dbReference type="InterPro" id="IPR020841">
    <property type="entry name" value="PKS_Beta-ketoAc_synthase_dom"/>
</dbReference>
<feature type="domain" description="Carrier" evidence="7">
    <location>
        <begin position="1402"/>
        <end position="1476"/>
    </location>
</feature>
<keyword evidence="4" id="KW-0597">Phosphoprotein</keyword>
<dbReference type="Gene3D" id="3.30.559.30">
    <property type="entry name" value="Nonribosomal peptide synthetase, condensation domain"/>
    <property type="match status" value="2"/>
</dbReference>
<dbReference type="Gene3D" id="3.40.50.1820">
    <property type="entry name" value="alpha/beta hydrolase"/>
    <property type="match status" value="1"/>
</dbReference>
<dbReference type="SUPFAM" id="SSF52151">
    <property type="entry name" value="FabD/lysophospholipase-like"/>
    <property type="match status" value="1"/>
</dbReference>
<dbReference type="InterPro" id="IPR016035">
    <property type="entry name" value="Acyl_Trfase/lysoPLipase"/>
</dbReference>
<dbReference type="RefSeq" id="WP_343859100.1">
    <property type="nucleotide sequence ID" value="NZ_BAAAFD010000004.1"/>
</dbReference>
<dbReference type="InterPro" id="IPR001227">
    <property type="entry name" value="Ac_transferase_dom_sf"/>
</dbReference>
<dbReference type="PANTHER" id="PTHR43775">
    <property type="entry name" value="FATTY ACID SYNTHASE"/>
    <property type="match status" value="1"/>
</dbReference>
<evidence type="ECO:0000313" key="10">
    <source>
        <dbReference type="Proteomes" id="UP001500359"/>
    </source>
</evidence>
<dbReference type="PROSITE" id="PS50075">
    <property type="entry name" value="CARRIER"/>
    <property type="match status" value="2"/>
</dbReference>
<dbReference type="InterPro" id="IPR023213">
    <property type="entry name" value="CAT-like_dom_sf"/>
</dbReference>
<protein>
    <submittedName>
        <fullName evidence="9">Uncharacterized protein</fullName>
    </submittedName>
</protein>
<gene>
    <name evidence="9" type="ORF">GCM10009114_18680</name>
</gene>
<dbReference type="InterPro" id="IPR025110">
    <property type="entry name" value="AMP-bd_C"/>
</dbReference>
<dbReference type="PROSITE" id="PS00012">
    <property type="entry name" value="PHOSPHOPANTETHEINE"/>
    <property type="match status" value="2"/>
</dbReference>
<dbReference type="Pfam" id="PF00698">
    <property type="entry name" value="Acyl_transf_1"/>
    <property type="match status" value="1"/>
</dbReference>
<dbReference type="Gene3D" id="3.30.70.3290">
    <property type="match status" value="1"/>
</dbReference>
<dbReference type="InterPro" id="IPR016039">
    <property type="entry name" value="Thiolase-like"/>
</dbReference>
<dbReference type="InterPro" id="IPR020806">
    <property type="entry name" value="PKS_PP-bd"/>
</dbReference>
<dbReference type="InterPro" id="IPR001242">
    <property type="entry name" value="Condensation_dom"/>
</dbReference>
<dbReference type="Gene3D" id="2.30.38.10">
    <property type="entry name" value="Luciferase, Domain 3"/>
    <property type="match status" value="1"/>
</dbReference>
<keyword evidence="10" id="KW-1185">Reference proteome</keyword>
<dbReference type="SMART" id="SM00827">
    <property type="entry name" value="PKS_AT"/>
    <property type="match status" value="1"/>
</dbReference>
<reference evidence="9 10" key="1">
    <citation type="journal article" date="2019" name="Int. J. Syst. Evol. Microbiol.">
        <title>The Global Catalogue of Microorganisms (GCM) 10K type strain sequencing project: providing services to taxonomists for standard genome sequencing and annotation.</title>
        <authorList>
            <consortium name="The Broad Institute Genomics Platform"/>
            <consortium name="The Broad Institute Genome Sequencing Center for Infectious Disease"/>
            <person name="Wu L."/>
            <person name="Ma J."/>
        </authorList>
    </citation>
    <scope>NUCLEOTIDE SEQUENCE [LARGE SCALE GENOMIC DNA]</scope>
    <source>
        <strain evidence="9 10">JCM 15896</strain>
    </source>
</reference>
<dbReference type="SUPFAM" id="SSF51735">
    <property type="entry name" value="NAD(P)-binding Rossmann-fold domains"/>
    <property type="match status" value="2"/>
</dbReference>
<dbReference type="SMART" id="SM00823">
    <property type="entry name" value="PKS_PP"/>
    <property type="match status" value="2"/>
</dbReference>
<dbReference type="Gene3D" id="3.40.47.10">
    <property type="match status" value="1"/>
</dbReference>
<dbReference type="SUPFAM" id="SSF56801">
    <property type="entry name" value="Acetyl-CoA synthetase-like"/>
    <property type="match status" value="1"/>
</dbReference>
<dbReference type="InterPro" id="IPR036291">
    <property type="entry name" value="NAD(P)-bd_dom_sf"/>
</dbReference>
<dbReference type="Gene3D" id="3.40.50.720">
    <property type="entry name" value="NAD(P)-binding Rossmann-like Domain"/>
    <property type="match status" value="1"/>
</dbReference>
<dbReference type="Proteomes" id="UP001500359">
    <property type="component" value="Unassembled WGS sequence"/>
</dbReference>
<name>A0ABN1LJI2_9ALTE</name>
<dbReference type="Gene3D" id="3.30.559.10">
    <property type="entry name" value="Chloramphenicol acetyltransferase-like domain"/>
    <property type="match status" value="2"/>
</dbReference>
<accession>A0ABN1LJI2</accession>
<dbReference type="SMART" id="SM00825">
    <property type="entry name" value="PKS_KS"/>
    <property type="match status" value="1"/>
</dbReference>
<organism evidence="9 10">
    <name type="scientific">Aliiglaciecola litoralis</name>
    <dbReference type="NCBI Taxonomy" id="582857"/>
    <lineage>
        <taxon>Bacteria</taxon>
        <taxon>Pseudomonadati</taxon>
        <taxon>Pseudomonadota</taxon>
        <taxon>Gammaproteobacteria</taxon>
        <taxon>Alteromonadales</taxon>
        <taxon>Alteromonadaceae</taxon>
        <taxon>Aliiglaciecola</taxon>
    </lineage>
</organism>
<dbReference type="PROSITE" id="PS52004">
    <property type="entry name" value="KS3_2"/>
    <property type="match status" value="1"/>
</dbReference>
<evidence type="ECO:0000256" key="6">
    <source>
        <dbReference type="ARBA" id="ARBA00029443"/>
    </source>
</evidence>
<dbReference type="Gene3D" id="3.30.300.30">
    <property type="match status" value="1"/>
</dbReference>
<dbReference type="InterPro" id="IPR014031">
    <property type="entry name" value="Ketoacyl_synth_C"/>
</dbReference>
<feature type="domain" description="Ketosynthase family 3 (KS3)" evidence="8">
    <location>
        <begin position="10"/>
        <end position="436"/>
    </location>
</feature>
<dbReference type="CDD" id="cd12116">
    <property type="entry name" value="A_NRPS_Ta1_like"/>
    <property type="match status" value="1"/>
</dbReference>
<dbReference type="Pfam" id="PF00501">
    <property type="entry name" value="AMP-binding"/>
    <property type="match status" value="1"/>
</dbReference>
<dbReference type="InterPro" id="IPR014030">
    <property type="entry name" value="Ketoacyl_synth_N"/>
</dbReference>
<comment type="similarity">
    <text evidence="2">Belongs to the short-chain dehydrogenases/reductases (SDR) family.</text>
</comment>
<dbReference type="EMBL" id="BAAAFD010000004">
    <property type="protein sequence ID" value="GAA0856499.1"/>
    <property type="molecule type" value="Genomic_DNA"/>
</dbReference>
<dbReference type="Pfam" id="PF02801">
    <property type="entry name" value="Ketoacyl-synt_C"/>
    <property type="match status" value="1"/>
</dbReference>
<dbReference type="Gene3D" id="3.40.50.980">
    <property type="match status" value="2"/>
</dbReference>
<dbReference type="CDD" id="cd19531">
    <property type="entry name" value="LCL_NRPS-like"/>
    <property type="match status" value="1"/>
</dbReference>
<dbReference type="InterPro" id="IPR010071">
    <property type="entry name" value="AA_adenyl_dom"/>
</dbReference>
<dbReference type="InterPro" id="IPR014043">
    <property type="entry name" value="Acyl_transferase_dom"/>
</dbReference>
<proteinExistence type="inferred from homology"/>
<dbReference type="InterPro" id="IPR006162">
    <property type="entry name" value="Ppantetheine_attach_site"/>
</dbReference>
<dbReference type="InterPro" id="IPR045851">
    <property type="entry name" value="AMP-bd_C_sf"/>
</dbReference>
<dbReference type="InterPro" id="IPR020845">
    <property type="entry name" value="AMP-binding_CS"/>
</dbReference>
<comment type="cofactor">
    <cofactor evidence="1">
        <name>pantetheine 4'-phosphate</name>
        <dbReference type="ChEBI" id="CHEBI:47942"/>
    </cofactor>
</comment>
<comment type="caution">
    <text evidence="9">The sequence shown here is derived from an EMBL/GenBank/DDBJ whole genome shotgun (WGS) entry which is preliminary data.</text>
</comment>
<evidence type="ECO:0000256" key="5">
    <source>
        <dbReference type="ARBA" id="ARBA00022679"/>
    </source>
</evidence>
<dbReference type="Pfam" id="PF13193">
    <property type="entry name" value="AMP-binding_C"/>
    <property type="match status" value="1"/>
</dbReference>
<dbReference type="SMART" id="SM00822">
    <property type="entry name" value="PKS_KR"/>
    <property type="match status" value="1"/>
</dbReference>
<dbReference type="PROSITE" id="PS00455">
    <property type="entry name" value="AMP_BINDING"/>
    <property type="match status" value="1"/>
</dbReference>
<dbReference type="InterPro" id="IPR050091">
    <property type="entry name" value="PKS_NRPS_Biosynth_Enz"/>
</dbReference>
<dbReference type="InterPro" id="IPR009081">
    <property type="entry name" value="PP-bd_ACP"/>
</dbReference>
<feature type="domain" description="Carrier" evidence="7">
    <location>
        <begin position="2935"/>
        <end position="3010"/>
    </location>
</feature>
<keyword evidence="3" id="KW-0596">Phosphopantetheine</keyword>
<evidence type="ECO:0000259" key="8">
    <source>
        <dbReference type="PROSITE" id="PS52004"/>
    </source>
</evidence>
<dbReference type="Gene3D" id="1.10.1200.10">
    <property type="entry name" value="ACP-like"/>
    <property type="match status" value="1"/>
</dbReference>
<dbReference type="SUPFAM" id="SSF53901">
    <property type="entry name" value="Thiolase-like"/>
    <property type="match status" value="1"/>
</dbReference>
<evidence type="ECO:0000256" key="4">
    <source>
        <dbReference type="ARBA" id="ARBA00022553"/>
    </source>
</evidence>
<evidence type="ECO:0000259" key="7">
    <source>
        <dbReference type="PROSITE" id="PS50075"/>
    </source>
</evidence>
<dbReference type="Pfam" id="PF16197">
    <property type="entry name" value="KAsynt_C_assoc"/>
    <property type="match status" value="1"/>
</dbReference>
<evidence type="ECO:0000256" key="2">
    <source>
        <dbReference type="ARBA" id="ARBA00006484"/>
    </source>
</evidence>
<keyword evidence="5" id="KW-0808">Transferase</keyword>
<evidence type="ECO:0000256" key="1">
    <source>
        <dbReference type="ARBA" id="ARBA00001957"/>
    </source>
</evidence>
<dbReference type="Pfam" id="PF00109">
    <property type="entry name" value="ketoacyl-synt"/>
    <property type="match status" value="1"/>
</dbReference>
<sequence>MSDLEDRYSGFEIAVIGIACRFPGADSPEAFWDNLNNGVESIRRFSQQELIDLGHDPQVVSQANFVPAHGVVNNYDMFDHKLFGYTPREAGVMDPQQRLFLELSWEALENAGYAPKSMQVPVGIFAGTSTNTYLEANVRKNHKVLAAISEFQANVLNQSDFLSTRASYKLGLSGPSFTIQSACSTSLVATHVACQQLIAGACDIAMAGGVSITLPENWGYQYQEGMIYSPDGHCHAFDADANGTLKGDGGGIVVLKRLADAINDGDHIEAIILGSASNNDAQAKVGYTAPGMDGQVDVIQTAMLMADVTADSITNIECHGTGTPMGDPIEISALSKAFANEAQIGSCAVGSVKTNIGHLDAGAGVAGLIKTVLALKHKTLPPSLNYQRPNPIIEFEKTPFYVNYQSTPWKSGRYPRRGGVSSFGIGGTNAHIIVEETPEDLLPEIHEPPENPILLGWSAQSKKGLDQYAEKLIKLLTQDTSPALRDIAFTLHQGREKFAFRRALVCSSKQDALAKLQEHNLPSVVSSQIECESTATVFMFPGQGSQYINMGRDLYDNQPIFKQQVDLCAELLLPHLQFDIRHILYPQDAQQKSEGAEKLTQTACTQPALFVIEYGLAKLWQANGLEPSIVVGHSIGEYAAACIAGVFSLEDALMLVARRGALMQALPAGDMLSVQSSVDDVEPFLDDSLSIAALNSPALCVVSGPTNRVAELVDILAAENIACKRLNTSHAFHSGMMEPILAPFLETLDCCTLHAPSIPIVSTVTGDLIDSQRIRTPQYWLDNIRQSVNFASAANTLMQQNNYTYLECGPGNTLSSLLRSCSDKPAQVQCVSSLKHPLETASDNDVFEAAQAKLWTTGIHLPDTLTPPTGRRVAIPTYPFQRTKCWVEPLPENVGKLALAYKQNIDIKQPLDKWFYVPSWQSWHSPMTSSPISEESWLLVSANSKRLGDLTKTLTEQGVASITSIVYSSGSPLDLTQINNHKSAVQQITHLAILTEQGSELDLSTAPTSHAFYDLLNVLQPLLNLLDLTKINLSYVTTLACAMNPMAAVDPQRLMPLGLLRSIKAEYPGINLRFINLAEEVNEQDLLREMRVQGDAMLVNFEFGNCWTQVLQPTCLPDPKVIPLRFKTAATYLITGGLGSMGLAFAHYLVENFQANLILVSRQTLPEDDDAKKWLAQNPDDNPTAKKLHAISQLKEKSSGEICVLAADVSDLRAMQQLKQTIQDRFGGIDGVIHAAGIPGGGIVANLQQGEIEDVFAAKVKGTWGLCETFADQSLDFLILCSSLTSFIDRPGRGEYAAANYYLDALANSNLYTNNTPIISINWDAWSGSTMSQAAGAPSAEGRIDPQQGTEAMVRCLHSGLRQAVVSTRNLMPSYGFISGLEEASSANELRSVDEHAEIEDPSLSPAERILMSIWHDLLGVEEVTTQDNFFELGGDSIVSLQLTSRAAQQGLKITARQVFENQTIAELAILVEDQVTTNTKSVAVTEQTSSNPINIVCGEVPLTPIQNWFFANDFNHPQHWNLYQVLALPKQIETPQLRKLLDIIIQQHDMLRAQFYAKGSQWTQQIQDYVSIPDDGFLAIDVSSWKKDDYQQRLEHYVNELSAQFDLNGGCLYRFVHLQNSHDNSAQLLVLIHHLLIDIVSLNILVNDLLTAWQQLSTSKAIQLAPKSSSFKHWSNALLTFAESTDCVSQREYWQRYQGLTPLPLPKDVFGLLNNVESAQQSTVLLSSSVTKQLTKELVKFGVQPKDVLLCGLLMAMADFTGQSRLLIELEEHGRDALDSELDMSRTVGWFTKAFPFFCEVPSQNDAKSAVESIRLKADYASDFGLGFGLCAAELSLPKPEVVFLYLGNVSQSSTLSAFSPTTVCKASRHPTQQRTHTFEFSVWIAKGQVNINLGYSENYHHVHTIETLLNNYKALVESLVARLTPSLDSLFPVGEPDSVSLQENAPPEQSDLLPLSFAQERVWFLEQIEQQSTLHNKHSVLKISGKLNHQHLRDAINAILASHQSLRTCFAKQAGEPRQKILQSVKIDLPIENFDSQMEMSGAQKIEDILSIISEHEIAQPFDLQQGPLLRFKLLKQNEANHYLLITIHHIVVDAWSMQLFFKQLQDAYQQLANGLPPAITTSSQYTDFVTWQRAAMDTPQLSQSLDYWCQKLAGIPTRLTLPTDRPRPPLQTFEGDRVDLSLSAHVITKVRAFCIANGVSVNMVMLAIFKVLLAKYSGQTDIVVGTPVANRSKREFESIIGLLVNNLVLRSDLSPDKTFKQLLSHVKNEVLDANEHADVPFEKVVQAINPERDRSQSPLFQVMMVFMNAPQGDAPESHKNIINMQPEEVHNRISEFDLSLYVYEKGSQYINQAASLNAWIEFNTQLFDKQRIEQFCLHYCYLLEQATDNPQIKIKQLQLLTQDQQSQMILSQSKNQLPFSFAQTHSPDADTSLEYLLTAKLSQNNHPKALRCGSDSLSYQQLEQQSASLAKQLQDLGAEPEVPIAIYMDRSIDMLVAMLAVLRSGACYVPLDPSFPKDRIDYMLRDAEAKLLLSNEALFNTLTDCPCDALLVDNWQRGEEGSEPLQSAAKSTDLAYIIYTSGSTGMPKGVRIERRNVVNFLLSMALKPGLNEQDVFVAVTTISFDIHVLELWLPLVVGAQLVIAESSQTADGNKLLDLLQTCQATVMQATPATWQLLLQCGWSKPLELRALCGGEALTNELCNKLLPLTQCIWNMYGPTETCVWSSVKQITTASNQITIGEPIHNTQFYVVDNNMNMLPAGITGELLIGGEGVVRDYYKRQELTENQFVENPIKGLRTGRVYRTGDAAQRLPNGEFTVLGRFDNQVKLRGYRIELGEIEMRLSAHPAVSEAVVGIRGEEESKKLVAWLRPSSDSPPSNLDLRDFLLEVLPNYMVPATFVWLDEFAKTPNNKIDRKALVEPSIEYELPALIDALETDAERLVANVFGEVLNTSQVGRFDNFFDLGGHSLLSMKVVDGIERETGVRIHPGELFQQSVGQIASIYQDQFVPQKESSDV</sequence>